<evidence type="ECO:0000256" key="2">
    <source>
        <dbReference type="ARBA" id="ARBA00012825"/>
    </source>
</evidence>
<dbReference type="PANTHER" id="PTHR44119:SF1">
    <property type="entry name" value="MAGNESIUM-CHELATASE SUBUNIT CHLH, CHLOROPLASTIC"/>
    <property type="match status" value="1"/>
</dbReference>
<dbReference type="GO" id="GO:0015979">
    <property type="term" value="P:photosynthesis"/>
    <property type="evidence" value="ECO:0007669"/>
    <property type="project" value="UniProtKB-KW"/>
</dbReference>
<protein>
    <recommendedName>
        <fullName evidence="2">magnesium chelatase</fullName>
        <ecNumber evidence="2">6.6.1.1</ecNumber>
    </recommendedName>
</protein>
<evidence type="ECO:0000259" key="11">
    <source>
        <dbReference type="Pfam" id="PF11965"/>
    </source>
</evidence>
<dbReference type="Proteomes" id="UP000192505">
    <property type="component" value="Unassembled WGS sequence"/>
</dbReference>
<dbReference type="InterPro" id="IPR022571">
    <property type="entry name" value="Mg_chelatase_H_N"/>
</dbReference>
<keyword evidence="4" id="KW-0436">Ligase</keyword>
<evidence type="ECO:0000256" key="6">
    <source>
        <dbReference type="ARBA" id="ARBA00022840"/>
    </source>
</evidence>
<feature type="domain" description="CobN/magnesium chelatase" evidence="10">
    <location>
        <begin position="188"/>
        <end position="802"/>
    </location>
</feature>
<feature type="domain" description="CobN/magnesium chelatase" evidence="10">
    <location>
        <begin position="819"/>
        <end position="1248"/>
    </location>
</feature>
<comment type="similarity">
    <text evidence="1">Belongs to the Mg-chelatase subunit H family.</text>
</comment>
<dbReference type="PANTHER" id="PTHR44119">
    <property type="entry name" value="MAGNESIUM-CHELATASE SUBUNIT CHLH, CHLOROPLASTIC"/>
    <property type="match status" value="1"/>
</dbReference>
<accession>A0A1W9KZW1</accession>
<dbReference type="EC" id="6.6.1.1" evidence="2"/>
<keyword evidence="3" id="KW-0602">Photosynthesis</keyword>
<dbReference type="NCBIfam" id="TIGR02025">
    <property type="entry name" value="BchH"/>
    <property type="match status" value="1"/>
</dbReference>
<name>A0A1W9KZW1_9BURK</name>
<comment type="pathway">
    <text evidence="8">Porphyrin-containing compound metabolism.</text>
</comment>
<dbReference type="InterPro" id="IPR011771">
    <property type="entry name" value="BchH"/>
</dbReference>
<keyword evidence="7" id="KW-0149">Chlorophyll biosynthesis</keyword>
<evidence type="ECO:0000256" key="3">
    <source>
        <dbReference type="ARBA" id="ARBA00022531"/>
    </source>
</evidence>
<dbReference type="CDD" id="cd10150">
    <property type="entry name" value="CobN_like"/>
    <property type="match status" value="1"/>
</dbReference>
<sequence>MQKHTSAVDQSASPTSIKVVLLTMDNHLASAAERSSKTLRKSIPGLSFKIHSAASWRDNTDALASSIADVNSADLVIVSMLFMEDHFLPVLDTLKARRDHCDAMVCIMSAPPVMQLTRMGKFTMGGQSGGLVGLLKKLRPTPKEGFKKEESSGDAGAKQMAMLRRLPKLLRFIPGTAQDVRVFFLTMRYWLAGSEQNVSNMVQMLIKRYASGPRQGLRDLAHPQDPVEYPEIGIYHPRMKLQLSDQLGDLPTGSKQQPTVGLLLLRSYLLAGNAAHYDAVIHSLESKGLRVIPAYASGLDARPAIEKYFKSSGKVTIDALVSLTGFSLVGGPAYNDSKAAESVLSSLDVPYLAAHPLEFQSLDQWGGSNRGLLPVESTIMVAIPELDGSTVPMIYGGRPGADGVTCEGCGRQCKFTSENKTEDMFACVERIEMLANRVSKLVSLRRTKRENRKIAIVLFNFPPNAGAVGTAAFLSVFESLFNTLTSLASQGYRVNVPANVDALRDTVLKGNSAQYGTEANVHALIPTEQHVQQELWLNEIESQWGPAPGKHLTNGQSIFVLGAQFGEVLVALQPGFGYEGDPMRLLFESGLAPTHAFSAFYRYLRQEFSADCVLHFGTHGALEFMPGKQAGMSGNCWPERMIGALPNVYLYAANNPSEGVLAKRRAAATLISYLTPTLAQAGLYKGLIELKQSLERWRALEPGADTERPELACMLHEQAVALDLNVPVLTPESIQAHASDTNVPWIDALQAQILELEYALIPEGLHVIGKAPTREQRLTTLNALAQAMDIENSALLESLVDGASEKALMPLSKDLNPAQLESLKQLVSTNYLLGQDSEIEGLIKALDARYIAPAPGGDLLRNPKVLPTGRNLHGIDPFHIPSAFAVKDGQRQSDKLIARFMKDDGTFPETVAMVLWGTDNLKSEGGPLAQALALMGALPRFDTYGRLAGASLMPLQELGRPRIDVVITLSGIFRDLLPMQIRLLAEASFMAASADEPESQNFVRKHTLAFMAEHGGDLEAASLRVFGNAEGAYGANVNQLVDCSVWQDEDELGNCFTQRKGFAYGREGRPVRNNAVLQSALASVSLTYQNLDSVELGVTSIDTYFDTLGGVSRAVLQAKHKIEGNQASAPPVYIGDQTQGEGVIRSLTEQVSLETRTRMLNPKWHESMLQHGYEGVRQIEAHLTNTMGWSATTGQVQPWVYQQLAQTFILDPEMRERLAQLNPVASTKFANRLLEASRRQYWQPNAETMDALRLAGEELEDRLEGVYEGVPA</sequence>
<evidence type="ECO:0000256" key="5">
    <source>
        <dbReference type="ARBA" id="ARBA00022741"/>
    </source>
</evidence>
<evidence type="ECO:0000259" key="10">
    <source>
        <dbReference type="Pfam" id="PF02514"/>
    </source>
</evidence>
<dbReference type="Pfam" id="PF02514">
    <property type="entry name" value="CobN-Mg_chel"/>
    <property type="match status" value="2"/>
</dbReference>
<keyword evidence="5" id="KW-0547">Nucleotide-binding</keyword>
<dbReference type="InterPro" id="IPR003672">
    <property type="entry name" value="CobN/Mg_chltase"/>
</dbReference>
<dbReference type="NCBIfam" id="NF009942">
    <property type="entry name" value="PRK13405.1"/>
    <property type="match status" value="1"/>
</dbReference>
<evidence type="ECO:0000256" key="8">
    <source>
        <dbReference type="ARBA" id="ARBA00023444"/>
    </source>
</evidence>
<gene>
    <name evidence="12" type="ORF">BWK72_01560</name>
</gene>
<organism evidence="12 13">
    <name type="scientific">Rhodoferax ferrireducens</name>
    <dbReference type="NCBI Taxonomy" id="192843"/>
    <lineage>
        <taxon>Bacteria</taxon>
        <taxon>Pseudomonadati</taxon>
        <taxon>Pseudomonadota</taxon>
        <taxon>Betaproteobacteria</taxon>
        <taxon>Burkholderiales</taxon>
        <taxon>Comamonadaceae</taxon>
        <taxon>Rhodoferax</taxon>
    </lineage>
</organism>
<dbReference type="EMBL" id="MTEI01000001">
    <property type="protein sequence ID" value="OQW90281.1"/>
    <property type="molecule type" value="Genomic_DNA"/>
</dbReference>
<dbReference type="AlphaFoldDB" id="A0A1W9KZW1"/>
<evidence type="ECO:0000256" key="1">
    <source>
        <dbReference type="ARBA" id="ARBA00010851"/>
    </source>
</evidence>
<dbReference type="GO" id="GO:0016851">
    <property type="term" value="F:magnesium chelatase activity"/>
    <property type="evidence" value="ECO:0007669"/>
    <property type="project" value="UniProtKB-EC"/>
</dbReference>
<evidence type="ECO:0000313" key="12">
    <source>
        <dbReference type="EMBL" id="OQW90281.1"/>
    </source>
</evidence>
<proteinExistence type="inferred from homology"/>
<reference evidence="12 13" key="1">
    <citation type="submission" date="2017-01" db="EMBL/GenBank/DDBJ databases">
        <title>Novel large sulfur bacteria in the metagenomes of groundwater-fed chemosynthetic microbial mats in the Lake Huron basin.</title>
        <authorList>
            <person name="Sharrar A.M."/>
            <person name="Flood B.E."/>
            <person name="Bailey J.V."/>
            <person name="Jones D.S."/>
            <person name="Biddanda B."/>
            <person name="Ruberg S.A."/>
            <person name="Marcus D.N."/>
            <person name="Dick G.J."/>
        </authorList>
    </citation>
    <scope>NUCLEOTIDE SEQUENCE [LARGE SCALE GENOMIC DNA]</scope>
    <source>
        <strain evidence="12">A7</strain>
    </source>
</reference>
<feature type="domain" description="Magnesium chelatase subunit H N-terminal" evidence="11">
    <location>
        <begin position="18"/>
        <end position="184"/>
    </location>
</feature>
<keyword evidence="6" id="KW-0067">ATP-binding</keyword>
<evidence type="ECO:0000313" key="13">
    <source>
        <dbReference type="Proteomes" id="UP000192505"/>
    </source>
</evidence>
<dbReference type="Pfam" id="PF11965">
    <property type="entry name" value="DUF3479"/>
    <property type="match status" value="1"/>
</dbReference>
<evidence type="ECO:0000256" key="7">
    <source>
        <dbReference type="ARBA" id="ARBA00023171"/>
    </source>
</evidence>
<evidence type="ECO:0000256" key="9">
    <source>
        <dbReference type="ARBA" id="ARBA00048693"/>
    </source>
</evidence>
<comment type="catalytic activity">
    <reaction evidence="9">
        <text>protoporphyrin IX + Mg(2+) + ATP + H2O = Mg-protoporphyrin IX + ADP + phosphate + 3 H(+)</text>
        <dbReference type="Rhea" id="RHEA:13961"/>
        <dbReference type="ChEBI" id="CHEBI:15377"/>
        <dbReference type="ChEBI" id="CHEBI:15378"/>
        <dbReference type="ChEBI" id="CHEBI:18420"/>
        <dbReference type="ChEBI" id="CHEBI:30616"/>
        <dbReference type="ChEBI" id="CHEBI:43474"/>
        <dbReference type="ChEBI" id="CHEBI:57306"/>
        <dbReference type="ChEBI" id="CHEBI:60492"/>
        <dbReference type="ChEBI" id="CHEBI:456216"/>
        <dbReference type="EC" id="6.6.1.1"/>
    </reaction>
</comment>
<comment type="caution">
    <text evidence="12">The sequence shown here is derived from an EMBL/GenBank/DDBJ whole genome shotgun (WGS) entry which is preliminary data.</text>
</comment>
<dbReference type="GO" id="GO:0015995">
    <property type="term" value="P:chlorophyll biosynthetic process"/>
    <property type="evidence" value="ECO:0007669"/>
    <property type="project" value="UniProtKB-KW"/>
</dbReference>
<evidence type="ECO:0000256" key="4">
    <source>
        <dbReference type="ARBA" id="ARBA00022598"/>
    </source>
</evidence>
<dbReference type="GO" id="GO:0005524">
    <property type="term" value="F:ATP binding"/>
    <property type="evidence" value="ECO:0007669"/>
    <property type="project" value="UniProtKB-KW"/>
</dbReference>